<evidence type="ECO:0000313" key="1">
    <source>
        <dbReference type="EMBL" id="KAJ7752428.1"/>
    </source>
</evidence>
<evidence type="ECO:0000313" key="2">
    <source>
        <dbReference type="Proteomes" id="UP001215280"/>
    </source>
</evidence>
<organism evidence="1 2">
    <name type="scientific">Mycena maculata</name>
    <dbReference type="NCBI Taxonomy" id="230809"/>
    <lineage>
        <taxon>Eukaryota</taxon>
        <taxon>Fungi</taxon>
        <taxon>Dikarya</taxon>
        <taxon>Basidiomycota</taxon>
        <taxon>Agaricomycotina</taxon>
        <taxon>Agaricomycetes</taxon>
        <taxon>Agaricomycetidae</taxon>
        <taxon>Agaricales</taxon>
        <taxon>Marasmiineae</taxon>
        <taxon>Mycenaceae</taxon>
        <taxon>Mycena</taxon>
    </lineage>
</organism>
<keyword evidence="2" id="KW-1185">Reference proteome</keyword>
<reference evidence="1" key="1">
    <citation type="submission" date="2023-03" db="EMBL/GenBank/DDBJ databases">
        <title>Massive genome expansion in bonnet fungi (Mycena s.s.) driven by repeated elements and novel gene families across ecological guilds.</title>
        <authorList>
            <consortium name="Lawrence Berkeley National Laboratory"/>
            <person name="Harder C.B."/>
            <person name="Miyauchi S."/>
            <person name="Viragh M."/>
            <person name="Kuo A."/>
            <person name="Thoen E."/>
            <person name="Andreopoulos B."/>
            <person name="Lu D."/>
            <person name="Skrede I."/>
            <person name="Drula E."/>
            <person name="Henrissat B."/>
            <person name="Morin E."/>
            <person name="Kohler A."/>
            <person name="Barry K."/>
            <person name="LaButti K."/>
            <person name="Morin E."/>
            <person name="Salamov A."/>
            <person name="Lipzen A."/>
            <person name="Mereny Z."/>
            <person name="Hegedus B."/>
            <person name="Baldrian P."/>
            <person name="Stursova M."/>
            <person name="Weitz H."/>
            <person name="Taylor A."/>
            <person name="Grigoriev I.V."/>
            <person name="Nagy L.G."/>
            <person name="Martin F."/>
            <person name="Kauserud H."/>
        </authorList>
    </citation>
    <scope>NUCLEOTIDE SEQUENCE</scope>
    <source>
        <strain evidence="1">CBHHK188m</strain>
    </source>
</reference>
<protein>
    <submittedName>
        <fullName evidence="1">Uncharacterized protein</fullName>
    </submittedName>
</protein>
<accession>A0AAD7IX70</accession>
<name>A0AAD7IX70_9AGAR</name>
<dbReference type="AlphaFoldDB" id="A0AAD7IX70"/>
<dbReference type="Proteomes" id="UP001215280">
    <property type="component" value="Unassembled WGS sequence"/>
</dbReference>
<dbReference type="EMBL" id="JARJLG010000074">
    <property type="protein sequence ID" value="KAJ7752428.1"/>
    <property type="molecule type" value="Genomic_DNA"/>
</dbReference>
<comment type="caution">
    <text evidence="1">The sequence shown here is derived from an EMBL/GenBank/DDBJ whole genome shotgun (WGS) entry which is preliminary data.</text>
</comment>
<sequence>MEPRGRDYWFSLAPPSDHRGKHCGDPRLEPYQNPENAQFCVHWAPGVRSREHVSVSFELSTAANLLFFLSRGSVLGEIHVIRSLKYSTGPIRVDVSAHHHDDGALGHTKVCRMGSADEHGLLFWAEPRNPHGDPRRDVQFNITVALPIGLRTYKDLSTDLALFHHSFDRFNFDDLLTMAYLCHAIFSAYHCLLPILGGRALFIETSNAAVKGHFFGKNTLDVRTSNVPIESIAVMFAESIGSESRVQLNTSNGAIHAYMMTNHATLRAVVQTSDAPLTINKGGFLLGDTVSAWNSSFFLDASTTFGDATLYLGPIYEGTYDLQTSMAQAEIVANSIGNPGRHWTVNKTSVGQHAQGSVHWSHDGEETPEGVLRGAVKVTTSQSPIILFF</sequence>
<proteinExistence type="predicted"/>
<gene>
    <name evidence="1" type="ORF">DFH07DRAFT_960519</name>
</gene>